<keyword evidence="6" id="KW-0418">Kinase</keyword>
<dbReference type="InterPro" id="IPR050122">
    <property type="entry name" value="RTK"/>
</dbReference>
<dbReference type="SMART" id="SM00364">
    <property type="entry name" value="LRR_BAC"/>
    <property type="match status" value="6"/>
</dbReference>
<dbReference type="SUPFAM" id="SSF52058">
    <property type="entry name" value="L domain-like"/>
    <property type="match status" value="2"/>
</dbReference>
<dbReference type="Gene3D" id="1.10.510.10">
    <property type="entry name" value="Transferase(Phosphotransferase) domain 1"/>
    <property type="match status" value="1"/>
</dbReference>
<dbReference type="OrthoDB" id="3256376at2759"/>
<dbReference type="InterPro" id="IPR003591">
    <property type="entry name" value="Leu-rich_rpt_typical-subtyp"/>
</dbReference>
<dbReference type="InterPro" id="IPR001245">
    <property type="entry name" value="Ser-Thr/Tyr_kinase_cat_dom"/>
</dbReference>
<dbReference type="PROSITE" id="PS00109">
    <property type="entry name" value="PROTEIN_KINASE_TYR"/>
    <property type="match status" value="1"/>
</dbReference>
<evidence type="ECO:0000256" key="7">
    <source>
        <dbReference type="ARBA" id="ARBA00022840"/>
    </source>
</evidence>
<dbReference type="PROSITE" id="PS51450">
    <property type="entry name" value="LRR"/>
    <property type="match status" value="2"/>
</dbReference>
<dbReference type="GO" id="GO:0004714">
    <property type="term" value="F:transmembrane receptor protein tyrosine kinase activity"/>
    <property type="evidence" value="ECO:0007669"/>
    <property type="project" value="UniProtKB-EC"/>
</dbReference>
<evidence type="ECO:0000256" key="10">
    <source>
        <dbReference type="PROSITE-ProRule" id="PRU10141"/>
    </source>
</evidence>
<comment type="catalytic activity">
    <reaction evidence="9">
        <text>L-tyrosyl-[protein] + ATP = O-phospho-L-tyrosyl-[protein] + ADP + H(+)</text>
        <dbReference type="Rhea" id="RHEA:10596"/>
        <dbReference type="Rhea" id="RHEA-COMP:10136"/>
        <dbReference type="Rhea" id="RHEA-COMP:20101"/>
        <dbReference type="ChEBI" id="CHEBI:15378"/>
        <dbReference type="ChEBI" id="CHEBI:30616"/>
        <dbReference type="ChEBI" id="CHEBI:46858"/>
        <dbReference type="ChEBI" id="CHEBI:61978"/>
        <dbReference type="ChEBI" id="CHEBI:456216"/>
        <dbReference type="EC" id="2.7.10.1"/>
    </reaction>
</comment>
<dbReference type="GO" id="GO:0005886">
    <property type="term" value="C:plasma membrane"/>
    <property type="evidence" value="ECO:0007669"/>
    <property type="project" value="TreeGrafter"/>
</dbReference>
<feature type="domain" description="Protein kinase" evidence="12">
    <location>
        <begin position="664"/>
        <end position="1045"/>
    </location>
</feature>
<dbReference type="PANTHER" id="PTHR24416:SF600">
    <property type="entry name" value="PDGF- AND VEGF-RECEPTOR RELATED, ISOFORM J"/>
    <property type="match status" value="1"/>
</dbReference>
<dbReference type="InterPro" id="IPR000719">
    <property type="entry name" value="Prot_kinase_dom"/>
</dbReference>
<keyword evidence="8" id="KW-0829">Tyrosine-protein kinase</keyword>
<accession>A0A7R8XDG6</accession>
<dbReference type="EMBL" id="CAJPEV010001546">
    <property type="protein sequence ID" value="CAG0893229.1"/>
    <property type="molecule type" value="Genomic_DNA"/>
</dbReference>
<dbReference type="SMART" id="SM00369">
    <property type="entry name" value="LRR_TYP"/>
    <property type="match status" value="7"/>
</dbReference>
<dbReference type="EMBL" id="LR901063">
    <property type="protein sequence ID" value="CAD7247701.1"/>
    <property type="molecule type" value="Genomic_DNA"/>
</dbReference>
<dbReference type="InterPro" id="IPR017441">
    <property type="entry name" value="Protein_kinase_ATP_BS"/>
</dbReference>
<dbReference type="FunFam" id="1.10.510.10:FF:000554">
    <property type="entry name" value="Predicted protein"/>
    <property type="match status" value="1"/>
</dbReference>
<evidence type="ECO:0000256" key="4">
    <source>
        <dbReference type="ARBA" id="ARBA00022737"/>
    </source>
</evidence>
<dbReference type="Proteomes" id="UP000677054">
    <property type="component" value="Unassembled WGS sequence"/>
</dbReference>
<feature type="region of interest" description="Disordered" evidence="11">
    <location>
        <begin position="862"/>
        <end position="883"/>
    </location>
</feature>
<feature type="binding site" evidence="10">
    <location>
        <position position="699"/>
    </location>
    <ligand>
        <name>ATP</name>
        <dbReference type="ChEBI" id="CHEBI:30616"/>
    </ligand>
</feature>
<evidence type="ECO:0000256" key="5">
    <source>
        <dbReference type="ARBA" id="ARBA00022741"/>
    </source>
</evidence>
<dbReference type="GO" id="GO:0005524">
    <property type="term" value="F:ATP binding"/>
    <property type="evidence" value="ECO:0007669"/>
    <property type="project" value="UniProtKB-UniRule"/>
</dbReference>
<keyword evidence="14" id="KW-1185">Reference proteome</keyword>
<dbReference type="Gene3D" id="3.80.10.10">
    <property type="entry name" value="Ribonuclease Inhibitor"/>
    <property type="match status" value="3"/>
</dbReference>
<dbReference type="SMART" id="SM00220">
    <property type="entry name" value="S_TKc"/>
    <property type="match status" value="1"/>
</dbReference>
<dbReference type="Pfam" id="PF12799">
    <property type="entry name" value="LRR_4"/>
    <property type="match status" value="2"/>
</dbReference>
<evidence type="ECO:0000256" key="6">
    <source>
        <dbReference type="ARBA" id="ARBA00022777"/>
    </source>
</evidence>
<dbReference type="InterPro" id="IPR020635">
    <property type="entry name" value="Tyr_kinase_cat_dom"/>
</dbReference>
<evidence type="ECO:0000256" key="2">
    <source>
        <dbReference type="ARBA" id="ARBA00022614"/>
    </source>
</evidence>
<evidence type="ECO:0000256" key="9">
    <source>
        <dbReference type="ARBA" id="ARBA00051243"/>
    </source>
</evidence>
<dbReference type="SUPFAM" id="SSF56112">
    <property type="entry name" value="Protein kinase-like (PK-like)"/>
    <property type="match status" value="1"/>
</dbReference>
<evidence type="ECO:0000313" key="14">
    <source>
        <dbReference type="Proteomes" id="UP000677054"/>
    </source>
</evidence>
<reference evidence="13" key="1">
    <citation type="submission" date="2020-11" db="EMBL/GenBank/DDBJ databases">
        <authorList>
            <person name="Tran Van P."/>
        </authorList>
    </citation>
    <scope>NUCLEOTIDE SEQUENCE</scope>
</reference>
<dbReference type="Gene3D" id="3.30.200.20">
    <property type="entry name" value="Phosphorylase Kinase, domain 1"/>
    <property type="match status" value="1"/>
</dbReference>
<dbReference type="SMART" id="SM00219">
    <property type="entry name" value="TyrKc"/>
    <property type="match status" value="1"/>
</dbReference>
<dbReference type="Pfam" id="PF07714">
    <property type="entry name" value="PK_Tyr_Ser-Thr"/>
    <property type="match status" value="1"/>
</dbReference>
<dbReference type="PROSITE" id="PS50011">
    <property type="entry name" value="PROTEIN_KINASE_DOM"/>
    <property type="match status" value="1"/>
</dbReference>
<evidence type="ECO:0000256" key="11">
    <source>
        <dbReference type="SAM" id="MobiDB-lite"/>
    </source>
</evidence>
<keyword evidence="7 10" id="KW-0067">ATP-binding</keyword>
<dbReference type="PROSITE" id="PS00107">
    <property type="entry name" value="PROTEIN_KINASE_ATP"/>
    <property type="match status" value="1"/>
</dbReference>
<dbReference type="InterPro" id="IPR001611">
    <property type="entry name" value="Leu-rich_rpt"/>
</dbReference>
<sequence>MGRFLMRNNAKVIELTEGFFGGLSFQMILISETAVKKVNPSAILPLQHQLTHLGIFHSRLEDFPFHILSEFHLLKELELNKNLLTSVPAFKSNSLGRLSLHSNKITSVELDKWVTPNLRELYIYNNLVTSVPAFNCNSIERLYFYNNEITSVKLEKWVTPNLRELYIYNNKLTSVPAFNCSSIERLYLYNNKISSVELDGWSTPNLRKLQLYKNLLTSIPAFKCENLELLGLNDNKITSVEFHDWATPNLRELFLYNNLLTFVPAFKSDSLELLRFDNNKITSVELEKWATPNLREFRIGNNPLVKFPSAVIKGLKNLEEFWCPGCNLGPTVSRDLLEFQSQALKRVFLNSNSISKLEAGAITGISPNTNIFLDQNNITVLPEETFRPILDILSRGNGTLVLSGNPIRCDCNIAWLVLGQKFIRNIFGKCHNGTDLKDLNSDYMKDCDRQCPYQCVKIQVSSFCKTVLPSNCPSEEFCCQPPLPIESCPSTHVCLSRSYASKCDPGTEIWNTSCSGSEVCCSVKTILPTLFPRQPSQFPGDVPNSVLQGEPQVVREAEAKRLPATSLNNSSGSGVDVKITGGISRESMILAISAAAISVVALTVGSISYYRFRKEKARNIALSKEETERFLKGQPECLNPAIGLSEQIHLLPFDEHWDFPPEKLKLGEVLGSGQFGYVLKAVAVGICPPEPEMTVAVKKRKPHSSMENYQTHLMEVKIMSHLGMHLNVVNFLGACTKGLAHGDLMMIMEYCPFGSLEKYLRANETNFIDQIDRHNQTLNDSTGRQEHCTDDSANEDAALEAQRDRTLGEWVVKYLPAASPATDSGGPDSVLQKDSVDSDSGILPSSSRMIKFLNFLGRESESKHPALKGNTSHQSSEGSDRSRQFTTSNLVSWAFQIAKGMEYLGSRKVVHRDLAARNILLAEDNIVKISDFGLARDIYKNNQYITKGDGPLPIKWMALESLTQDMVYTSKSDVWAYGITLWEMFSLGKTPYPGLNGVELVRLLQTGYRMEAPRFADHHFYEMMRKCWDEDPNNRPTFPVLSAWFGEMLLESERLHYMEKYELFEKKNAEYFRTKTDYLKLMPTDTDDGYLIPLKKKYGKEGISNAPEHVKSENFQSKTDNLPKMATITQEDHHQERQEPRVQKDSSRAYANLKDDLFSGNEENRHNGFEQTENSIFEDDCSVEYEKQFEQCENATTSYI</sequence>
<feature type="region of interest" description="Disordered" evidence="11">
    <location>
        <begin position="818"/>
        <end position="842"/>
    </location>
</feature>
<dbReference type="AlphaFoldDB" id="A0A7R8XDG6"/>
<evidence type="ECO:0000256" key="3">
    <source>
        <dbReference type="ARBA" id="ARBA00022679"/>
    </source>
</evidence>
<dbReference type="InterPro" id="IPR011009">
    <property type="entry name" value="Kinase-like_dom_sf"/>
</dbReference>
<dbReference type="CDD" id="cd00192">
    <property type="entry name" value="PTKc"/>
    <property type="match status" value="1"/>
</dbReference>
<dbReference type="GO" id="GO:0043235">
    <property type="term" value="C:receptor complex"/>
    <property type="evidence" value="ECO:0007669"/>
    <property type="project" value="TreeGrafter"/>
</dbReference>
<keyword evidence="3" id="KW-0808">Transferase</keyword>
<comment type="subcellular location">
    <subcellularLocation>
        <location evidence="1">Membrane</location>
        <topology evidence="1">Single-pass membrane protein</topology>
    </subcellularLocation>
</comment>
<name>A0A7R8XDG6_9CRUS</name>
<keyword evidence="5 10" id="KW-0547">Nucleotide-binding</keyword>
<dbReference type="InterPro" id="IPR025875">
    <property type="entry name" value="Leu-rich_rpt_4"/>
</dbReference>
<protein>
    <recommendedName>
        <fullName evidence="12">Protein kinase domain-containing protein</fullName>
    </recommendedName>
</protein>
<keyword evidence="2" id="KW-0433">Leucine-rich repeat</keyword>
<evidence type="ECO:0000259" key="12">
    <source>
        <dbReference type="PROSITE" id="PS50011"/>
    </source>
</evidence>
<evidence type="ECO:0000256" key="1">
    <source>
        <dbReference type="ARBA" id="ARBA00004167"/>
    </source>
</evidence>
<evidence type="ECO:0000256" key="8">
    <source>
        <dbReference type="ARBA" id="ARBA00023137"/>
    </source>
</evidence>
<dbReference type="PANTHER" id="PTHR24416">
    <property type="entry name" value="TYROSINE-PROTEIN KINASE RECEPTOR"/>
    <property type="match status" value="1"/>
</dbReference>
<keyword evidence="4" id="KW-0677">Repeat</keyword>
<proteinExistence type="predicted"/>
<dbReference type="InterPro" id="IPR032675">
    <property type="entry name" value="LRR_dom_sf"/>
</dbReference>
<gene>
    <name evidence="13" type="ORF">DSTB1V02_LOCUS7526</name>
</gene>
<evidence type="ECO:0000313" key="13">
    <source>
        <dbReference type="EMBL" id="CAD7247701.1"/>
    </source>
</evidence>
<dbReference type="InterPro" id="IPR008266">
    <property type="entry name" value="Tyr_kinase_AS"/>
</dbReference>
<dbReference type="GO" id="GO:0007169">
    <property type="term" value="P:cell surface receptor protein tyrosine kinase signaling pathway"/>
    <property type="evidence" value="ECO:0007669"/>
    <property type="project" value="TreeGrafter"/>
</dbReference>
<organism evidence="13">
    <name type="scientific">Darwinula stevensoni</name>
    <dbReference type="NCBI Taxonomy" id="69355"/>
    <lineage>
        <taxon>Eukaryota</taxon>
        <taxon>Metazoa</taxon>
        <taxon>Ecdysozoa</taxon>
        <taxon>Arthropoda</taxon>
        <taxon>Crustacea</taxon>
        <taxon>Oligostraca</taxon>
        <taxon>Ostracoda</taxon>
        <taxon>Podocopa</taxon>
        <taxon>Podocopida</taxon>
        <taxon>Darwinulocopina</taxon>
        <taxon>Darwinuloidea</taxon>
        <taxon>Darwinulidae</taxon>
        <taxon>Darwinula</taxon>
    </lineage>
</organism>